<keyword evidence="2 5" id="KW-0812">Transmembrane</keyword>
<dbReference type="RefSeq" id="WP_354016302.1">
    <property type="nucleotide sequence ID" value="NZ_JBEWTB010000002.1"/>
</dbReference>
<dbReference type="PANTHER" id="PTHR43394">
    <property type="entry name" value="ATP-DEPENDENT PERMEASE MDL1, MITOCHONDRIAL"/>
    <property type="match status" value="1"/>
</dbReference>
<comment type="subcellular location">
    <subcellularLocation>
        <location evidence="1">Cell membrane</location>
        <topology evidence="1">Multi-pass membrane protein</topology>
    </subcellularLocation>
</comment>
<dbReference type="PROSITE" id="PS50929">
    <property type="entry name" value="ABC_TM1F"/>
    <property type="match status" value="1"/>
</dbReference>
<evidence type="ECO:0000313" key="7">
    <source>
        <dbReference type="EMBL" id="MET4756266.1"/>
    </source>
</evidence>
<organism evidence="7 8">
    <name type="scientific">Endozoicomonas lisbonensis</name>
    <dbReference type="NCBI Taxonomy" id="3120522"/>
    <lineage>
        <taxon>Bacteria</taxon>
        <taxon>Pseudomonadati</taxon>
        <taxon>Pseudomonadota</taxon>
        <taxon>Gammaproteobacteria</taxon>
        <taxon>Oceanospirillales</taxon>
        <taxon>Endozoicomonadaceae</taxon>
        <taxon>Endozoicomonas</taxon>
    </lineage>
</organism>
<dbReference type="CDD" id="cd18552">
    <property type="entry name" value="ABC_6TM_MsbA_like"/>
    <property type="match status" value="1"/>
</dbReference>
<comment type="caution">
    <text evidence="7">The sequence shown here is derived from an EMBL/GenBank/DDBJ whole genome shotgun (WGS) entry which is preliminary data.</text>
</comment>
<accession>A0ABV2SET6</accession>
<feature type="transmembrane region" description="Helical" evidence="5">
    <location>
        <begin position="21"/>
        <end position="41"/>
    </location>
</feature>
<evidence type="ECO:0000256" key="1">
    <source>
        <dbReference type="ARBA" id="ARBA00004651"/>
    </source>
</evidence>
<dbReference type="SUPFAM" id="SSF90123">
    <property type="entry name" value="ABC transporter transmembrane region"/>
    <property type="match status" value="1"/>
</dbReference>
<keyword evidence="4 5" id="KW-0472">Membrane</keyword>
<dbReference type="InterPro" id="IPR011527">
    <property type="entry name" value="ABC1_TM_dom"/>
</dbReference>
<evidence type="ECO:0000313" key="8">
    <source>
        <dbReference type="Proteomes" id="UP001549366"/>
    </source>
</evidence>
<feature type="transmembrane region" description="Helical" evidence="5">
    <location>
        <begin position="158"/>
        <end position="177"/>
    </location>
</feature>
<dbReference type="Pfam" id="PF00664">
    <property type="entry name" value="ABC_membrane"/>
    <property type="match status" value="1"/>
</dbReference>
<feature type="domain" description="ABC transmembrane type-1" evidence="6">
    <location>
        <begin position="30"/>
        <end position="305"/>
    </location>
</feature>
<evidence type="ECO:0000256" key="5">
    <source>
        <dbReference type="SAM" id="Phobius"/>
    </source>
</evidence>
<evidence type="ECO:0000256" key="4">
    <source>
        <dbReference type="ARBA" id="ARBA00023136"/>
    </source>
</evidence>
<gene>
    <name evidence="7" type="ORF">V5J35_001458</name>
</gene>
<evidence type="ECO:0000259" key="6">
    <source>
        <dbReference type="PROSITE" id="PS50929"/>
    </source>
</evidence>
<dbReference type="InterPro" id="IPR039421">
    <property type="entry name" value="Type_1_exporter"/>
</dbReference>
<keyword evidence="3 5" id="KW-1133">Transmembrane helix</keyword>
<feature type="transmembrane region" description="Helical" evidence="5">
    <location>
        <begin position="270"/>
        <end position="289"/>
    </location>
</feature>
<protein>
    <submittedName>
        <fullName evidence="7">ABC-type multidrug transport system fused ATPase/permease subunit</fullName>
    </submittedName>
</protein>
<evidence type="ECO:0000256" key="3">
    <source>
        <dbReference type="ARBA" id="ARBA00022989"/>
    </source>
</evidence>
<proteinExistence type="predicted"/>
<reference evidence="7 8" key="1">
    <citation type="submission" date="2024-06" db="EMBL/GenBank/DDBJ databases">
        <title>Genomic Encyclopedia of Type Strains, Phase V (KMG-V): Genome sequencing to study the core and pangenomes of soil and plant-associated prokaryotes.</title>
        <authorList>
            <person name="Whitman W."/>
        </authorList>
    </citation>
    <scope>NUCLEOTIDE SEQUENCE [LARGE SCALE GENOMIC DNA]</scope>
    <source>
        <strain evidence="7 8">NE40</strain>
    </source>
</reference>
<sequence length="316" mass="34523">MAMSEPAKASGLQIYLRLLAYVKPYTGFFVISLLGYALFALSQPAFARLLEYFVEALEGSHATISKDLGGFIPVEVFASAVLIPVVMTVIAILRGIGSFMGNYYLAKVGMNIVHDLRCLMFNHMVQLPNEYFDNNNSGHLIARITYNVSMVTTAATDAIKVVVREGLTVVFLILYLLMTNWQLTLVFFAVGPLIALVVTTASKRFRKLSSKIQDSMGDLTHVSSETINGYRVVRGFGGEDYESDRFSGASTKNTRQSLKMTKASAIHTPTLQLLVNSALAILFFLVLWLKGDATTASLVSFVTAAAPAPKTYSSAQ</sequence>
<dbReference type="Proteomes" id="UP001549366">
    <property type="component" value="Unassembled WGS sequence"/>
</dbReference>
<dbReference type="Gene3D" id="1.20.1560.10">
    <property type="entry name" value="ABC transporter type 1, transmembrane domain"/>
    <property type="match status" value="1"/>
</dbReference>
<dbReference type="PANTHER" id="PTHR43394:SF1">
    <property type="entry name" value="ATP-BINDING CASSETTE SUB-FAMILY B MEMBER 10, MITOCHONDRIAL"/>
    <property type="match status" value="1"/>
</dbReference>
<feature type="transmembrane region" description="Helical" evidence="5">
    <location>
        <begin position="183"/>
        <end position="201"/>
    </location>
</feature>
<dbReference type="InterPro" id="IPR036640">
    <property type="entry name" value="ABC1_TM_sf"/>
</dbReference>
<evidence type="ECO:0000256" key="2">
    <source>
        <dbReference type="ARBA" id="ARBA00022692"/>
    </source>
</evidence>
<feature type="transmembrane region" description="Helical" evidence="5">
    <location>
        <begin position="76"/>
        <end position="97"/>
    </location>
</feature>
<name>A0ABV2SET6_9GAMM</name>
<dbReference type="EMBL" id="JBEWTB010000002">
    <property type="protein sequence ID" value="MET4756266.1"/>
    <property type="molecule type" value="Genomic_DNA"/>
</dbReference>
<keyword evidence="8" id="KW-1185">Reference proteome</keyword>